<name>A0A183CJC5_GLOPA</name>
<reference evidence="7" key="2">
    <citation type="submission" date="2014-05" db="EMBL/GenBank/DDBJ databases">
        <title>The genome and life-stage specific transcriptomes of Globodera pallida elucidate key aspects of plant parasitism by a cyst nematode.</title>
        <authorList>
            <person name="Cotton J.A."/>
            <person name="Lilley C.J."/>
            <person name="Jones L.M."/>
            <person name="Kikuchi T."/>
            <person name="Reid A.J."/>
            <person name="Thorpe P."/>
            <person name="Tsai I.J."/>
            <person name="Beasley H."/>
            <person name="Blok V."/>
            <person name="Cock P.J.A."/>
            <person name="Van den Akker S.E."/>
            <person name="Holroyd N."/>
            <person name="Hunt M."/>
            <person name="Mantelin S."/>
            <person name="Naghra H."/>
            <person name="Pain A."/>
            <person name="Palomares-Rius J.E."/>
            <person name="Zarowiecki M."/>
            <person name="Berriman M."/>
            <person name="Jones J.T."/>
            <person name="Urwin P.E."/>
        </authorList>
    </citation>
    <scope>NUCLEOTIDE SEQUENCE [LARGE SCALE GENOMIC DNA]</scope>
    <source>
        <strain evidence="7">Lindley</strain>
    </source>
</reference>
<reference evidence="7" key="1">
    <citation type="submission" date="2013-12" db="EMBL/GenBank/DDBJ databases">
        <authorList>
            <person name="Aslett M."/>
        </authorList>
    </citation>
    <scope>NUCLEOTIDE SEQUENCE [LARGE SCALE GENOMIC DNA]</scope>
    <source>
        <strain evidence="7">Lindley</strain>
    </source>
</reference>
<feature type="transmembrane region" description="Helical" evidence="6">
    <location>
        <begin position="62"/>
        <end position="82"/>
    </location>
</feature>
<sequence length="332" mass="37138">MFLELINLVLKDTDNQRVRESKNRLKKLKRYAMIGAASGLGGVLIGVTGGLAAPVILTSISALTATTILLPAAASAAILGSVKEVGDIEEFHIERLTEQQNQGLHCVLCVSGWIEDREESAFRHHWRHLWMSKEQYTLRWESNYLEELGRSIDYFVFFVVSYAIQRSLMETMLASLVSAIAWPLVLLGSSCVIDNPWNICTRRARQVGEHLAEVLLTRQHGRRPITLIGFSLGARVLYHCLLEMSKRVPDSLGIVQDVILLGAPVSASPSQWRQLCSTDWLLRFLYRAMSVQFIIAGTGPVDSRTERKIVNFNLSHIVRVYFVNGGTKGSDT</sequence>
<dbReference type="SUPFAM" id="SSF53474">
    <property type="entry name" value="alpha/beta-Hydrolases"/>
    <property type="match status" value="1"/>
</dbReference>
<keyword evidence="3 6" id="KW-0812">Transmembrane</keyword>
<evidence type="ECO:0000256" key="3">
    <source>
        <dbReference type="ARBA" id="ARBA00022692"/>
    </source>
</evidence>
<dbReference type="Pfam" id="PF05277">
    <property type="entry name" value="DUF726"/>
    <property type="match status" value="1"/>
</dbReference>
<feature type="transmembrane region" description="Helical" evidence="6">
    <location>
        <begin position="171"/>
        <end position="193"/>
    </location>
</feature>
<keyword evidence="5 6" id="KW-0472">Membrane</keyword>
<reference evidence="8" key="3">
    <citation type="submission" date="2016-06" db="UniProtKB">
        <authorList>
            <consortium name="WormBaseParasite"/>
        </authorList>
    </citation>
    <scope>IDENTIFICATION</scope>
</reference>
<evidence type="ECO:0000256" key="5">
    <source>
        <dbReference type="ARBA" id="ARBA00023136"/>
    </source>
</evidence>
<dbReference type="PANTHER" id="PTHR17920:SF3">
    <property type="entry name" value="TRANSMEMBRANE AND COILED-COIL DOMAIN-CONTAINING PROTEIN 4"/>
    <property type="match status" value="1"/>
</dbReference>
<dbReference type="Gene3D" id="3.40.50.1820">
    <property type="entry name" value="alpha/beta hydrolase"/>
    <property type="match status" value="1"/>
</dbReference>
<keyword evidence="4 6" id="KW-1133">Transmembrane helix</keyword>
<comment type="similarity">
    <text evidence="2">Belongs to the TMCO4 family.</text>
</comment>
<keyword evidence="7" id="KW-1185">Reference proteome</keyword>
<feature type="transmembrane region" description="Helical" evidence="6">
    <location>
        <begin position="31"/>
        <end position="56"/>
    </location>
</feature>
<dbReference type="AlphaFoldDB" id="A0A183CJC5"/>
<dbReference type="InterPro" id="IPR029058">
    <property type="entry name" value="AB_hydrolase_fold"/>
</dbReference>
<evidence type="ECO:0000256" key="1">
    <source>
        <dbReference type="ARBA" id="ARBA00004141"/>
    </source>
</evidence>
<evidence type="ECO:0000256" key="4">
    <source>
        <dbReference type="ARBA" id="ARBA00022989"/>
    </source>
</evidence>
<evidence type="ECO:0000313" key="8">
    <source>
        <dbReference type="WBParaSite" id="GPLIN_001298100"/>
    </source>
</evidence>
<accession>A0A183CJC5</accession>
<proteinExistence type="inferred from homology"/>
<dbReference type="Proteomes" id="UP000050741">
    <property type="component" value="Unassembled WGS sequence"/>
</dbReference>
<evidence type="ECO:0000256" key="6">
    <source>
        <dbReference type="SAM" id="Phobius"/>
    </source>
</evidence>
<organism evidence="7 8">
    <name type="scientific">Globodera pallida</name>
    <name type="common">Potato cyst nematode worm</name>
    <name type="synonym">Heterodera pallida</name>
    <dbReference type="NCBI Taxonomy" id="36090"/>
    <lineage>
        <taxon>Eukaryota</taxon>
        <taxon>Metazoa</taxon>
        <taxon>Ecdysozoa</taxon>
        <taxon>Nematoda</taxon>
        <taxon>Chromadorea</taxon>
        <taxon>Rhabditida</taxon>
        <taxon>Tylenchina</taxon>
        <taxon>Tylenchomorpha</taxon>
        <taxon>Tylenchoidea</taxon>
        <taxon>Heteroderidae</taxon>
        <taxon>Heteroderinae</taxon>
        <taxon>Globodera</taxon>
    </lineage>
</organism>
<dbReference type="WBParaSite" id="GPLIN_001298100">
    <property type="protein sequence ID" value="GPLIN_001298100"/>
    <property type="gene ID" value="GPLIN_001298100"/>
</dbReference>
<dbReference type="PANTHER" id="PTHR17920">
    <property type="entry name" value="TRANSMEMBRANE AND COILED-COIL DOMAIN-CONTAINING PROTEIN 4 TMCO4"/>
    <property type="match status" value="1"/>
</dbReference>
<protein>
    <submittedName>
        <fullName evidence="8">Transmembrane and coiled-coil domains 4</fullName>
    </submittedName>
</protein>
<evidence type="ECO:0000313" key="7">
    <source>
        <dbReference type="Proteomes" id="UP000050741"/>
    </source>
</evidence>
<evidence type="ECO:0000256" key="2">
    <source>
        <dbReference type="ARBA" id="ARBA00009824"/>
    </source>
</evidence>
<comment type="subcellular location">
    <subcellularLocation>
        <location evidence="1">Membrane</location>
        <topology evidence="1">Multi-pass membrane protein</topology>
    </subcellularLocation>
</comment>
<dbReference type="GO" id="GO:0016020">
    <property type="term" value="C:membrane"/>
    <property type="evidence" value="ECO:0007669"/>
    <property type="project" value="UniProtKB-SubCell"/>
</dbReference>
<dbReference type="InterPro" id="IPR007941">
    <property type="entry name" value="DUF726"/>
</dbReference>